<feature type="domain" description="AB hydrolase-1" evidence="2">
    <location>
        <begin position="39"/>
        <end position="243"/>
    </location>
</feature>
<dbReference type="SUPFAM" id="SSF53474">
    <property type="entry name" value="alpha/beta-Hydrolases"/>
    <property type="match status" value="1"/>
</dbReference>
<organism evidence="3 4">
    <name type="scientific">Aeromicrobium piscarium</name>
    <dbReference type="NCBI Taxonomy" id="2590901"/>
    <lineage>
        <taxon>Bacteria</taxon>
        <taxon>Bacillati</taxon>
        <taxon>Actinomycetota</taxon>
        <taxon>Actinomycetes</taxon>
        <taxon>Propionibacteriales</taxon>
        <taxon>Nocardioidaceae</taxon>
        <taxon>Aeromicrobium</taxon>
    </lineage>
</organism>
<dbReference type="OrthoDB" id="63519at2"/>
<evidence type="ECO:0000256" key="1">
    <source>
        <dbReference type="SAM" id="MobiDB-lite"/>
    </source>
</evidence>
<dbReference type="GO" id="GO:0016020">
    <property type="term" value="C:membrane"/>
    <property type="evidence" value="ECO:0007669"/>
    <property type="project" value="TreeGrafter"/>
</dbReference>
<dbReference type="InterPro" id="IPR000073">
    <property type="entry name" value="AB_hydrolase_1"/>
</dbReference>
<dbReference type="InterPro" id="IPR029058">
    <property type="entry name" value="AB_hydrolase_fold"/>
</dbReference>
<keyword evidence="4" id="KW-1185">Reference proteome</keyword>
<sequence>MAQITSPDGTRIVYDDLGEGPALIVIGGALNTRAATRGLAEDLAERGLHVLNPDRRGRGDSDDAASPPPWDPDREVEDIAALVEAAGGRASLYGHSSGAAVALRAAAALDTVDRLILNEPPYALEDAETPRRWSTQVRDLVADGRGGDAVIAFATVLGMPPEMAEAQMRGPQWDAVGLSLPYDSAAMGDEHGALLPVPLAERVTAPVLVLAGGADFPFMVDVARTLTPLFTDGTFLHLEGHGHDAGPEIVGPPVADFVLGRS</sequence>
<evidence type="ECO:0000313" key="3">
    <source>
        <dbReference type="EMBL" id="TSD68340.1"/>
    </source>
</evidence>
<evidence type="ECO:0000259" key="2">
    <source>
        <dbReference type="Pfam" id="PF12697"/>
    </source>
</evidence>
<reference evidence="3 4" key="1">
    <citation type="submission" date="2019-07" db="EMBL/GenBank/DDBJ databases">
        <authorList>
            <person name="Zhao L.H."/>
        </authorList>
    </citation>
    <scope>NUCLEOTIDE SEQUENCE [LARGE SCALE GENOMIC DNA]</scope>
    <source>
        <strain evidence="3 4">Co35</strain>
    </source>
</reference>
<protein>
    <submittedName>
        <fullName evidence="3">Alpha/beta fold hydrolase</fullName>
    </submittedName>
</protein>
<name>A0A554SPR2_9ACTN</name>
<evidence type="ECO:0000313" key="4">
    <source>
        <dbReference type="Proteomes" id="UP000316988"/>
    </source>
</evidence>
<dbReference type="Proteomes" id="UP000316988">
    <property type="component" value="Unassembled WGS sequence"/>
</dbReference>
<dbReference type="RefSeq" id="WP_143911288.1">
    <property type="nucleotide sequence ID" value="NZ_VLNT01000001.1"/>
</dbReference>
<dbReference type="Pfam" id="PF12697">
    <property type="entry name" value="Abhydrolase_6"/>
    <property type="match status" value="1"/>
</dbReference>
<gene>
    <name evidence="3" type="ORF">FNM00_01725</name>
</gene>
<dbReference type="PANTHER" id="PTHR43798:SF20">
    <property type="entry name" value="2-SUCCINYL-6-HYDROXY-2,4-CYCLOHEXADIENE-1-CARBOXYLATE SYNTHASE-RELATED"/>
    <property type="match status" value="1"/>
</dbReference>
<feature type="region of interest" description="Disordered" evidence="1">
    <location>
        <begin position="50"/>
        <end position="73"/>
    </location>
</feature>
<dbReference type="InterPro" id="IPR050266">
    <property type="entry name" value="AB_hydrolase_sf"/>
</dbReference>
<dbReference type="GO" id="GO:0016787">
    <property type="term" value="F:hydrolase activity"/>
    <property type="evidence" value="ECO:0007669"/>
    <property type="project" value="UniProtKB-KW"/>
</dbReference>
<dbReference type="EMBL" id="VLNT01000001">
    <property type="protein sequence ID" value="TSD68340.1"/>
    <property type="molecule type" value="Genomic_DNA"/>
</dbReference>
<comment type="caution">
    <text evidence="3">The sequence shown here is derived from an EMBL/GenBank/DDBJ whole genome shotgun (WGS) entry which is preliminary data.</text>
</comment>
<keyword evidence="3" id="KW-0378">Hydrolase</keyword>
<dbReference type="AlphaFoldDB" id="A0A554SPR2"/>
<dbReference type="Gene3D" id="3.40.50.1820">
    <property type="entry name" value="alpha/beta hydrolase"/>
    <property type="match status" value="1"/>
</dbReference>
<proteinExistence type="predicted"/>
<accession>A0A554SPR2</accession>
<feature type="compositionally biased region" description="Basic and acidic residues" evidence="1">
    <location>
        <begin position="50"/>
        <end position="61"/>
    </location>
</feature>
<dbReference type="PANTHER" id="PTHR43798">
    <property type="entry name" value="MONOACYLGLYCEROL LIPASE"/>
    <property type="match status" value="1"/>
</dbReference>